<dbReference type="InterPro" id="IPR038770">
    <property type="entry name" value="Na+/solute_symporter_sf"/>
</dbReference>
<dbReference type="PANTHER" id="PTHR42751:SF3">
    <property type="entry name" value="SODIUM_GLUTAMATE SYMPORTER"/>
    <property type="match status" value="1"/>
</dbReference>
<dbReference type="InterPro" id="IPR036721">
    <property type="entry name" value="RCK_C_sf"/>
</dbReference>
<keyword evidence="7 8" id="KW-0472">Membrane</keyword>
<name>A0A2T5C282_9BACT</name>
<dbReference type="Pfam" id="PF02254">
    <property type="entry name" value="TrkA_N"/>
    <property type="match status" value="1"/>
</dbReference>
<dbReference type="Pfam" id="PF02080">
    <property type="entry name" value="TrkA_C"/>
    <property type="match status" value="1"/>
</dbReference>
<keyword evidence="6 8" id="KW-1133">Transmembrane helix</keyword>
<keyword evidence="4" id="KW-0630">Potassium</keyword>
<evidence type="ECO:0000256" key="1">
    <source>
        <dbReference type="ARBA" id="ARBA00004141"/>
    </source>
</evidence>
<organism evidence="10 11">
    <name type="scientific">Mangrovibacterium marinum</name>
    <dbReference type="NCBI Taxonomy" id="1639118"/>
    <lineage>
        <taxon>Bacteria</taxon>
        <taxon>Pseudomonadati</taxon>
        <taxon>Bacteroidota</taxon>
        <taxon>Bacteroidia</taxon>
        <taxon>Marinilabiliales</taxon>
        <taxon>Prolixibacteraceae</taxon>
        <taxon>Mangrovibacterium</taxon>
    </lineage>
</organism>
<protein>
    <submittedName>
        <fullName evidence="10">Kef-type potassium/proton antiporter (CPA2 family)</fullName>
    </submittedName>
</protein>
<evidence type="ECO:0000259" key="9">
    <source>
        <dbReference type="PROSITE" id="PS51202"/>
    </source>
</evidence>
<dbReference type="SUPFAM" id="SSF116726">
    <property type="entry name" value="TrkA C-terminal domain-like"/>
    <property type="match status" value="1"/>
</dbReference>
<evidence type="ECO:0000256" key="2">
    <source>
        <dbReference type="ARBA" id="ARBA00005551"/>
    </source>
</evidence>
<keyword evidence="4" id="KW-0633">Potassium transport</keyword>
<evidence type="ECO:0000313" key="11">
    <source>
        <dbReference type="Proteomes" id="UP000243525"/>
    </source>
</evidence>
<dbReference type="Gene3D" id="1.20.1530.20">
    <property type="match status" value="1"/>
</dbReference>
<dbReference type="OrthoDB" id="9781411at2"/>
<feature type="transmembrane region" description="Helical" evidence="8">
    <location>
        <begin position="180"/>
        <end position="201"/>
    </location>
</feature>
<evidence type="ECO:0000256" key="8">
    <source>
        <dbReference type="SAM" id="Phobius"/>
    </source>
</evidence>
<feature type="transmembrane region" description="Helical" evidence="8">
    <location>
        <begin position="31"/>
        <end position="49"/>
    </location>
</feature>
<accession>A0A2T5C282</accession>
<keyword evidence="5 8" id="KW-0812">Transmembrane</keyword>
<gene>
    <name evidence="10" type="ORF">C8N47_107140</name>
</gene>
<dbReference type="Proteomes" id="UP000243525">
    <property type="component" value="Unassembled WGS sequence"/>
</dbReference>
<evidence type="ECO:0000256" key="6">
    <source>
        <dbReference type="ARBA" id="ARBA00022989"/>
    </source>
</evidence>
<dbReference type="Pfam" id="PF00999">
    <property type="entry name" value="Na_H_Exchanger"/>
    <property type="match status" value="1"/>
</dbReference>
<proteinExistence type="inferred from homology"/>
<feature type="domain" description="RCK C-terminal" evidence="9">
    <location>
        <begin position="572"/>
        <end position="656"/>
    </location>
</feature>
<evidence type="ECO:0000256" key="3">
    <source>
        <dbReference type="ARBA" id="ARBA00022448"/>
    </source>
</evidence>
<dbReference type="GO" id="GO:0006813">
    <property type="term" value="P:potassium ion transport"/>
    <property type="evidence" value="ECO:0007669"/>
    <property type="project" value="UniProtKB-KW"/>
</dbReference>
<feature type="transmembrane region" description="Helical" evidence="8">
    <location>
        <begin position="355"/>
        <end position="376"/>
    </location>
</feature>
<dbReference type="InterPro" id="IPR036291">
    <property type="entry name" value="NAD(P)-bd_dom_sf"/>
</dbReference>
<comment type="subcellular location">
    <subcellularLocation>
        <location evidence="1">Membrane</location>
        <topology evidence="1">Multi-pass membrane protein</topology>
    </subcellularLocation>
</comment>
<dbReference type="Gene3D" id="3.30.70.1450">
    <property type="entry name" value="Regulator of K+ conductance, C-terminal domain"/>
    <property type="match status" value="1"/>
</dbReference>
<feature type="transmembrane region" description="Helical" evidence="8">
    <location>
        <begin position="6"/>
        <end position="24"/>
    </location>
</feature>
<dbReference type="SUPFAM" id="SSF51735">
    <property type="entry name" value="NAD(P)-binding Rossmann-fold domains"/>
    <property type="match status" value="1"/>
</dbReference>
<keyword evidence="4" id="KW-0406">Ion transport</keyword>
<sequence>MELGLLIDIVIIFALSTTVNFLFTKIKVPTIIGYLLTGVVAGPYALGLINEAHSIELMAEIGVVLLMFTIGLEFSINHLFKIRKVVFVGGFMQLLLTAGITMLVARVYQIDWPGALFVGFLTALSSTAVVLKLMQERSEITSNYGRTVVGILIFQDVILIPLLLFTPMLGGESSNQSNELLLLLGKTAVLVGLVFVGNRWLMPRLLQMVAHTRNQELFMMSIFVICLSVALLTAEMGISLAFGAFLAGLMISDSEYSHSAFGHLIPFKDTFTSFFFVSIGMLLNLAFVVENPFLVFGTVVLVLVLKTIIAGGTAFVLGHTFRGTVMVGLALSQVGEFSFILAQTGMRYQIIPDDYYQLFLAVAIISMSVTPLLMMGSRRLADQLLRLPLPQALVDGLFPLPQIELPAHSNHAVFIGKDSRAVNLSFMAKYVNMPYISIIFDPVTVKKLQERGETVIYGDAVNMPILEKAHVDSAEVVVISVGNLVIAMSIIEKIRQLNPHVHIIVRTKHVFDVEELYKNGANEVIPEEFETAIDLFEKVMNKRLVPRREINRLIAKIRDDHYGIFRDESENSNQLFKELPNLEIMALKVRKGSEVIGKTIKDIQFRKQYDVTLIAVLRDEQLIEHPEAKQCLQENDIVYIMGRSEQIASIFDLFGKDERS</sequence>
<dbReference type="InterPro" id="IPR006153">
    <property type="entry name" value="Cation/H_exchanger_TM"/>
</dbReference>
<feature type="transmembrane region" description="Helical" evidence="8">
    <location>
        <begin position="271"/>
        <end position="289"/>
    </location>
</feature>
<feature type="transmembrane region" description="Helical" evidence="8">
    <location>
        <begin position="114"/>
        <end position="134"/>
    </location>
</feature>
<evidence type="ECO:0000313" key="10">
    <source>
        <dbReference type="EMBL" id="PTN08780.1"/>
    </source>
</evidence>
<keyword evidence="3" id="KW-0813">Transport</keyword>
<dbReference type="PROSITE" id="PS51202">
    <property type="entry name" value="RCK_C"/>
    <property type="match status" value="1"/>
</dbReference>
<evidence type="ECO:0000256" key="5">
    <source>
        <dbReference type="ARBA" id="ARBA00022692"/>
    </source>
</evidence>
<dbReference type="GO" id="GO:0015297">
    <property type="term" value="F:antiporter activity"/>
    <property type="evidence" value="ECO:0007669"/>
    <property type="project" value="InterPro"/>
</dbReference>
<dbReference type="PANTHER" id="PTHR42751">
    <property type="entry name" value="SODIUM/HYDROGEN EXCHANGER FAMILY/TRKA DOMAIN PROTEIN"/>
    <property type="match status" value="1"/>
</dbReference>
<dbReference type="GO" id="GO:0016020">
    <property type="term" value="C:membrane"/>
    <property type="evidence" value="ECO:0007669"/>
    <property type="project" value="UniProtKB-SubCell"/>
</dbReference>
<dbReference type="InterPro" id="IPR006037">
    <property type="entry name" value="RCK_C"/>
</dbReference>
<dbReference type="InterPro" id="IPR003148">
    <property type="entry name" value="RCK_N"/>
</dbReference>
<keyword evidence="11" id="KW-1185">Reference proteome</keyword>
<evidence type="ECO:0000256" key="4">
    <source>
        <dbReference type="ARBA" id="ARBA00022538"/>
    </source>
</evidence>
<feature type="transmembrane region" description="Helical" evidence="8">
    <location>
        <begin position="222"/>
        <end position="251"/>
    </location>
</feature>
<feature type="transmembrane region" description="Helical" evidence="8">
    <location>
        <begin position="294"/>
        <end position="317"/>
    </location>
</feature>
<feature type="transmembrane region" description="Helical" evidence="8">
    <location>
        <begin position="146"/>
        <end position="168"/>
    </location>
</feature>
<dbReference type="RefSeq" id="WP_107822170.1">
    <property type="nucleotide sequence ID" value="NZ_OY782574.1"/>
</dbReference>
<evidence type="ECO:0000256" key="7">
    <source>
        <dbReference type="ARBA" id="ARBA00023136"/>
    </source>
</evidence>
<feature type="transmembrane region" description="Helical" evidence="8">
    <location>
        <begin position="55"/>
        <end position="74"/>
    </location>
</feature>
<dbReference type="EMBL" id="QAAD01000007">
    <property type="protein sequence ID" value="PTN08780.1"/>
    <property type="molecule type" value="Genomic_DNA"/>
</dbReference>
<reference evidence="10 11" key="1">
    <citation type="submission" date="2018-04" db="EMBL/GenBank/DDBJ databases">
        <title>Genomic Encyclopedia of Archaeal and Bacterial Type Strains, Phase II (KMG-II): from individual species to whole genera.</title>
        <authorList>
            <person name="Goeker M."/>
        </authorList>
    </citation>
    <scope>NUCLEOTIDE SEQUENCE [LARGE SCALE GENOMIC DNA]</scope>
    <source>
        <strain evidence="10 11">DSM 28823</strain>
    </source>
</reference>
<dbReference type="GO" id="GO:0008324">
    <property type="term" value="F:monoatomic cation transmembrane transporter activity"/>
    <property type="evidence" value="ECO:0007669"/>
    <property type="project" value="InterPro"/>
</dbReference>
<dbReference type="AlphaFoldDB" id="A0A2T5C282"/>
<dbReference type="GO" id="GO:1902600">
    <property type="term" value="P:proton transmembrane transport"/>
    <property type="evidence" value="ECO:0007669"/>
    <property type="project" value="InterPro"/>
</dbReference>
<feature type="transmembrane region" description="Helical" evidence="8">
    <location>
        <begin position="86"/>
        <end position="108"/>
    </location>
</feature>
<comment type="similarity">
    <text evidence="2">Belongs to the monovalent cation:proton antiporter 2 (CPA2) transporter (TC 2.A.37) family.</text>
</comment>
<comment type="caution">
    <text evidence="10">The sequence shown here is derived from an EMBL/GenBank/DDBJ whole genome shotgun (WGS) entry which is preliminary data.</text>
</comment>
<dbReference type="Gene3D" id="3.40.50.720">
    <property type="entry name" value="NAD(P)-binding Rossmann-like Domain"/>
    <property type="match status" value="1"/>
</dbReference>